<proteinExistence type="predicted"/>
<dbReference type="Proteomes" id="UP001062846">
    <property type="component" value="Chromosome 13"/>
</dbReference>
<keyword evidence="2" id="KW-1185">Reference proteome</keyword>
<organism evidence="1 2">
    <name type="scientific">Rhododendron molle</name>
    <name type="common">Chinese azalea</name>
    <name type="synonym">Azalea mollis</name>
    <dbReference type="NCBI Taxonomy" id="49168"/>
    <lineage>
        <taxon>Eukaryota</taxon>
        <taxon>Viridiplantae</taxon>
        <taxon>Streptophyta</taxon>
        <taxon>Embryophyta</taxon>
        <taxon>Tracheophyta</taxon>
        <taxon>Spermatophyta</taxon>
        <taxon>Magnoliopsida</taxon>
        <taxon>eudicotyledons</taxon>
        <taxon>Gunneridae</taxon>
        <taxon>Pentapetalae</taxon>
        <taxon>asterids</taxon>
        <taxon>Ericales</taxon>
        <taxon>Ericaceae</taxon>
        <taxon>Ericoideae</taxon>
        <taxon>Rhodoreae</taxon>
        <taxon>Rhododendron</taxon>
    </lineage>
</organism>
<reference evidence="1" key="1">
    <citation type="submission" date="2022-02" db="EMBL/GenBank/DDBJ databases">
        <title>Plant Genome Project.</title>
        <authorList>
            <person name="Zhang R.-G."/>
        </authorList>
    </citation>
    <scope>NUCLEOTIDE SEQUENCE</scope>
    <source>
        <strain evidence="1">AT1</strain>
    </source>
</reference>
<sequence>MCLARDRDGANPLHVAAMRGKFLKELWEKYFKSDEFINVKDDAENTILHLAVAYLRSEIIGLVLKHKKIDVNARNVSKQTVTDIQILREEQAVLTKPEGANCDIEALLHKSSAKRNMEAIDPQWLREKRTALIIVAVLIATIAFEAGVTPPGGVWPDDSVEHKAGEAVMASNYPNLYRYFLRSNTIGFVTSLIEHNPAAHQRTAAHGQALRVGAGRDHVRDVHVHGVHVRVFHYRDHAVLEKESAQSHRCGRGCCLVQRDSNCSPIDRDSLHNKHCMFQKS</sequence>
<evidence type="ECO:0000313" key="2">
    <source>
        <dbReference type="Proteomes" id="UP001062846"/>
    </source>
</evidence>
<protein>
    <submittedName>
        <fullName evidence="1">Uncharacterized protein</fullName>
    </submittedName>
</protein>
<accession>A0ACC0L9Q2</accession>
<gene>
    <name evidence="1" type="ORF">RHMOL_Rhmol13G0234700</name>
</gene>
<dbReference type="EMBL" id="CM046400">
    <property type="protein sequence ID" value="KAI8525498.1"/>
    <property type="molecule type" value="Genomic_DNA"/>
</dbReference>
<comment type="caution">
    <text evidence="1">The sequence shown here is derived from an EMBL/GenBank/DDBJ whole genome shotgun (WGS) entry which is preliminary data.</text>
</comment>
<evidence type="ECO:0000313" key="1">
    <source>
        <dbReference type="EMBL" id="KAI8525498.1"/>
    </source>
</evidence>
<name>A0ACC0L9Q2_RHOML</name>